<gene>
    <name evidence="5" type="ORF">GCM10011521_10920</name>
</gene>
<accession>A0ABQ1HF66</accession>
<keyword evidence="2" id="KW-0813">Transport</keyword>
<dbReference type="RefSeq" id="WP_188662052.1">
    <property type="nucleotide sequence ID" value="NZ_BMKC01000001.1"/>
</dbReference>
<feature type="chain" id="PRO_5047204404" evidence="4">
    <location>
        <begin position="20"/>
        <end position="328"/>
    </location>
</feature>
<feature type="signal peptide" evidence="4">
    <location>
        <begin position="1"/>
        <end position="19"/>
    </location>
</feature>
<dbReference type="Pfam" id="PF03480">
    <property type="entry name" value="DctP"/>
    <property type="match status" value="1"/>
</dbReference>
<name>A0ABQ1HF66_9GAMM</name>
<dbReference type="PANTHER" id="PTHR33376">
    <property type="match status" value="1"/>
</dbReference>
<dbReference type="Gene3D" id="3.40.190.170">
    <property type="entry name" value="Bacterial extracellular solute-binding protein, family 7"/>
    <property type="match status" value="1"/>
</dbReference>
<organism evidence="5 6">
    <name type="scientific">Arenimonas soli</name>
    <dbReference type="NCBI Taxonomy" id="2269504"/>
    <lineage>
        <taxon>Bacteria</taxon>
        <taxon>Pseudomonadati</taxon>
        <taxon>Pseudomonadota</taxon>
        <taxon>Gammaproteobacteria</taxon>
        <taxon>Lysobacterales</taxon>
        <taxon>Lysobacteraceae</taxon>
        <taxon>Arenimonas</taxon>
    </lineage>
</organism>
<evidence type="ECO:0000256" key="1">
    <source>
        <dbReference type="ARBA" id="ARBA00009023"/>
    </source>
</evidence>
<dbReference type="InterPro" id="IPR038404">
    <property type="entry name" value="TRAP_DctP_sf"/>
</dbReference>
<evidence type="ECO:0000313" key="5">
    <source>
        <dbReference type="EMBL" id="GGA74541.1"/>
    </source>
</evidence>
<comment type="similarity">
    <text evidence="1">Belongs to the bacterial solute-binding protein 7 family.</text>
</comment>
<dbReference type="CDD" id="cd13670">
    <property type="entry name" value="PBP2_TRAP_Tp0957_like"/>
    <property type="match status" value="1"/>
</dbReference>
<dbReference type="PANTHER" id="PTHR33376:SF7">
    <property type="entry name" value="C4-DICARBOXYLATE-BINDING PROTEIN DCTB"/>
    <property type="match status" value="1"/>
</dbReference>
<protein>
    <submittedName>
        <fullName evidence="5">ABC transporter substrate-binding protein</fullName>
    </submittedName>
</protein>
<dbReference type="NCBIfam" id="NF037995">
    <property type="entry name" value="TRAP_S1"/>
    <property type="match status" value="1"/>
</dbReference>
<evidence type="ECO:0000256" key="4">
    <source>
        <dbReference type="SAM" id="SignalP"/>
    </source>
</evidence>
<dbReference type="EMBL" id="BMKC01000001">
    <property type="protein sequence ID" value="GGA74541.1"/>
    <property type="molecule type" value="Genomic_DNA"/>
</dbReference>
<keyword evidence="3 4" id="KW-0732">Signal</keyword>
<dbReference type="Proteomes" id="UP000623419">
    <property type="component" value="Unassembled WGS sequence"/>
</dbReference>
<evidence type="ECO:0000313" key="6">
    <source>
        <dbReference type="Proteomes" id="UP000623419"/>
    </source>
</evidence>
<reference evidence="6" key="1">
    <citation type="journal article" date="2019" name="Int. J. Syst. Evol. Microbiol.">
        <title>The Global Catalogue of Microorganisms (GCM) 10K type strain sequencing project: providing services to taxonomists for standard genome sequencing and annotation.</title>
        <authorList>
            <consortium name="The Broad Institute Genomics Platform"/>
            <consortium name="The Broad Institute Genome Sequencing Center for Infectious Disease"/>
            <person name="Wu L."/>
            <person name="Ma J."/>
        </authorList>
    </citation>
    <scope>NUCLEOTIDE SEQUENCE [LARGE SCALE GENOMIC DNA]</scope>
    <source>
        <strain evidence="6">CGMCC 1.15905</strain>
    </source>
</reference>
<evidence type="ECO:0000256" key="2">
    <source>
        <dbReference type="ARBA" id="ARBA00022448"/>
    </source>
</evidence>
<dbReference type="InterPro" id="IPR018389">
    <property type="entry name" value="DctP_fam"/>
</dbReference>
<sequence>MFRPLLMCLLFALSLPAGAQAIKIATLAPEGSAWMRELRTAAEEVGKGTEGRVQVKFYPGGVMGNDAVVLRKMRLGQLQGGVLTASELSMVYPDAPAYSLPFLFDDWNDVQRVRAAVDPLLAKGFEERGLRMLGVSGVGFAYLMGDRPLRRQADVAGIKLWVPQNDVIAIRTFEAAGISPIPLPIGDVFTSLQTGMVDTVANTPSGAIALQWHGKLKHMVDLPLTFVVGYLVLDEKAWKRLSPADQQVLAKAFGEAAARMDATVQRDNLAALEALKGQGLSVHTLAPEEAARWRAAGNQVIADMEARGELSAGVMSAVRKALAADGTP</sequence>
<comment type="caution">
    <text evidence="5">The sequence shown here is derived from an EMBL/GenBank/DDBJ whole genome shotgun (WGS) entry which is preliminary data.</text>
</comment>
<keyword evidence="6" id="KW-1185">Reference proteome</keyword>
<proteinExistence type="inferred from homology"/>
<evidence type="ECO:0000256" key="3">
    <source>
        <dbReference type="ARBA" id="ARBA00022729"/>
    </source>
</evidence>